<feature type="region of interest" description="Disordered" evidence="7">
    <location>
        <begin position="1"/>
        <end position="161"/>
    </location>
</feature>
<keyword evidence="3" id="KW-0808">Transferase</keyword>
<dbReference type="PROSITE" id="PS00108">
    <property type="entry name" value="PROTEIN_KINASE_ST"/>
    <property type="match status" value="1"/>
</dbReference>
<organism evidence="10 11">
    <name type="scientific">Tuber melanosporum (strain Mel28)</name>
    <name type="common">Perigord black truffle</name>
    <dbReference type="NCBI Taxonomy" id="656061"/>
    <lineage>
        <taxon>Eukaryota</taxon>
        <taxon>Fungi</taxon>
        <taxon>Dikarya</taxon>
        <taxon>Ascomycota</taxon>
        <taxon>Pezizomycotina</taxon>
        <taxon>Pezizomycetes</taxon>
        <taxon>Pezizales</taxon>
        <taxon>Tuberaceae</taxon>
        <taxon>Tuber</taxon>
    </lineage>
</organism>
<dbReference type="InterPro" id="IPR008271">
    <property type="entry name" value="Ser/Thr_kinase_AS"/>
</dbReference>
<proteinExistence type="predicted"/>
<feature type="compositionally biased region" description="Acidic residues" evidence="7">
    <location>
        <begin position="123"/>
        <end position="140"/>
    </location>
</feature>
<sequence length="558" mass="63338">MPPSKQAVSATTEAGTSTNPDNECTSGESEQGDEDGTVELKEPSGAGRGDHNEEYGEGAEDEEVDETEMAEGYGAELDMTGDEIDEDMTGEESDGEDEYDRRERPARDKRREANYRRKREQEMVEEGASDQEDVEGEEDAQSVSSNASSEEENSDDPDRIDPAISEEMERFAHTFKGFEKRYRLVNKIGEGTFSSVYKAEDLLYDHYDNSWDIDYKDEARWAAPPSKKRRTGRGNNDIEPVRPKYVAIKKIYVTSSPTRIQNELELLHDLSGCDSVVPLITAFRYQDQVVAVLPYFKHVDFREYFRELTIPHIRSYFKSLFRALAHVHANGIIHRDIKPTNFLYDYRYGRGMLFPAAFTILYVLMFISGNIAGRNRLTILHNDAWSNNSNKRPSRRANRAGTRGFRAPEVLFKCTNQTTKIDIWSAGVILLTILSRRFPFFNSSDDVDAMIEIATIFGKQRMKQCAALHGCFFESTIPTIGERGFTLEKIVLWATNRTATGSSKDNKDDAKLDQDEALAIKFLQCCFELDPAKRSSAVEALQHEFLAGPDWESPEPKR</sequence>
<dbReference type="KEGG" id="tml:GSTUM_00000259001"/>
<dbReference type="GeneID" id="9186336"/>
<evidence type="ECO:0000256" key="7">
    <source>
        <dbReference type="SAM" id="MobiDB-lite"/>
    </source>
</evidence>
<evidence type="ECO:0000256" key="3">
    <source>
        <dbReference type="ARBA" id="ARBA00022679"/>
    </source>
</evidence>
<dbReference type="RefSeq" id="XP_002835481.1">
    <property type="nucleotide sequence ID" value="XM_002835435.1"/>
</dbReference>
<dbReference type="GO" id="GO:0006270">
    <property type="term" value="P:DNA replication initiation"/>
    <property type="evidence" value="ECO:0007669"/>
    <property type="project" value="EnsemblFungi"/>
</dbReference>
<evidence type="ECO:0000313" key="10">
    <source>
        <dbReference type="EMBL" id="CAZ79638.1"/>
    </source>
</evidence>
<keyword evidence="11" id="KW-1185">Reference proteome</keyword>
<dbReference type="GO" id="GO:0005524">
    <property type="term" value="F:ATP binding"/>
    <property type="evidence" value="ECO:0007669"/>
    <property type="project" value="UniProtKB-KW"/>
</dbReference>
<dbReference type="GO" id="GO:0033314">
    <property type="term" value="P:mitotic DNA replication checkpoint signaling"/>
    <property type="evidence" value="ECO:0007669"/>
    <property type="project" value="EnsemblFungi"/>
</dbReference>
<dbReference type="GO" id="GO:0045739">
    <property type="term" value="P:positive regulation of DNA repair"/>
    <property type="evidence" value="ECO:0007669"/>
    <property type="project" value="EnsemblFungi"/>
</dbReference>
<dbReference type="FunCoup" id="D5G553">
    <property type="interactions" value="759"/>
</dbReference>
<feature type="domain" description="Protein kinase" evidence="9">
    <location>
        <begin position="182"/>
        <end position="546"/>
    </location>
</feature>
<feature type="compositionally biased region" description="Polar residues" evidence="7">
    <location>
        <begin position="1"/>
        <end position="29"/>
    </location>
</feature>
<dbReference type="GO" id="GO:0000082">
    <property type="term" value="P:G1/S transition of mitotic cell cycle"/>
    <property type="evidence" value="ECO:0007669"/>
    <property type="project" value="EnsemblFungi"/>
</dbReference>
<evidence type="ECO:0000256" key="5">
    <source>
        <dbReference type="ARBA" id="ARBA00022777"/>
    </source>
</evidence>
<dbReference type="InterPro" id="IPR011009">
    <property type="entry name" value="Kinase-like_dom_sf"/>
</dbReference>
<evidence type="ECO:0000313" key="11">
    <source>
        <dbReference type="Proteomes" id="UP000006911"/>
    </source>
</evidence>
<dbReference type="EMBL" id="FN429996">
    <property type="protein sequence ID" value="CAZ79638.1"/>
    <property type="molecule type" value="Genomic_DNA"/>
</dbReference>
<dbReference type="PANTHER" id="PTHR44167">
    <property type="entry name" value="OVARIAN-SPECIFIC SERINE/THREONINE-PROTEIN KINASE LOK-RELATED"/>
    <property type="match status" value="1"/>
</dbReference>
<keyword evidence="5" id="KW-0418">Kinase</keyword>
<dbReference type="GO" id="GO:1903468">
    <property type="term" value="P:positive regulation of DNA replication initiation"/>
    <property type="evidence" value="ECO:0007669"/>
    <property type="project" value="EnsemblFungi"/>
</dbReference>
<feature type="compositionally biased region" description="Acidic residues" evidence="7">
    <location>
        <begin position="79"/>
        <end position="98"/>
    </location>
</feature>
<feature type="compositionally biased region" description="Acidic residues" evidence="7">
    <location>
        <begin position="55"/>
        <end position="69"/>
    </location>
</feature>
<dbReference type="InParanoid" id="D5G553"/>
<dbReference type="eggNOG" id="KOG1167">
    <property type="taxonomic scope" value="Eukaryota"/>
</dbReference>
<dbReference type="Gene3D" id="1.10.510.10">
    <property type="entry name" value="Transferase(Phosphotransferase) domain 1"/>
    <property type="match status" value="1"/>
</dbReference>
<dbReference type="InterPro" id="IPR000719">
    <property type="entry name" value="Prot_kinase_dom"/>
</dbReference>
<dbReference type="EC" id="2.7.11.1" evidence="1"/>
<evidence type="ECO:0000256" key="8">
    <source>
        <dbReference type="SAM" id="Phobius"/>
    </source>
</evidence>
<dbReference type="PANTHER" id="PTHR44167:SF23">
    <property type="entry name" value="CDC7 KINASE, ISOFORM A-RELATED"/>
    <property type="match status" value="1"/>
</dbReference>
<evidence type="ECO:0000256" key="1">
    <source>
        <dbReference type="ARBA" id="ARBA00012513"/>
    </source>
</evidence>
<dbReference type="Gene3D" id="3.30.200.20">
    <property type="entry name" value="Phosphorylase Kinase, domain 1"/>
    <property type="match status" value="1"/>
</dbReference>
<accession>D5G553</accession>
<dbReference type="CDD" id="cd14019">
    <property type="entry name" value="STKc_Cdc7"/>
    <property type="match status" value="1"/>
</dbReference>
<keyword evidence="4" id="KW-0547">Nucleotide-binding</keyword>
<dbReference type="SUPFAM" id="SSF56112">
    <property type="entry name" value="Protein kinase-like (PK-like)"/>
    <property type="match status" value="1"/>
</dbReference>
<evidence type="ECO:0000256" key="4">
    <source>
        <dbReference type="ARBA" id="ARBA00022741"/>
    </source>
</evidence>
<keyword evidence="2" id="KW-0723">Serine/threonine-protein kinase</keyword>
<keyword evidence="8" id="KW-0472">Membrane</keyword>
<dbReference type="HOGENOM" id="CLU_000288_118_2_1"/>
<protein>
    <recommendedName>
        <fullName evidence="1">non-specific serine/threonine protein kinase</fullName>
        <ecNumber evidence="1">2.7.11.1</ecNumber>
    </recommendedName>
</protein>
<evidence type="ECO:0000256" key="2">
    <source>
        <dbReference type="ARBA" id="ARBA00022527"/>
    </source>
</evidence>
<feature type="compositionally biased region" description="Basic and acidic residues" evidence="7">
    <location>
        <begin position="38"/>
        <end position="54"/>
    </location>
</feature>
<dbReference type="Pfam" id="PF00069">
    <property type="entry name" value="Pkinase"/>
    <property type="match status" value="1"/>
</dbReference>
<dbReference type="AlphaFoldDB" id="D5G553"/>
<dbReference type="GO" id="GO:0031431">
    <property type="term" value="C:Dbf4-dependent protein kinase complex"/>
    <property type="evidence" value="ECO:0007669"/>
    <property type="project" value="EnsemblFungi"/>
</dbReference>
<name>D5G553_TUBMM</name>
<feature type="transmembrane region" description="Helical" evidence="8">
    <location>
        <begin position="352"/>
        <end position="372"/>
    </location>
</feature>
<dbReference type="STRING" id="656061.D5G553"/>
<keyword evidence="8" id="KW-0812">Transmembrane</keyword>
<keyword evidence="6" id="KW-0067">ATP-binding</keyword>
<dbReference type="Proteomes" id="UP000006911">
    <property type="component" value="Unassembled WGS sequence"/>
</dbReference>
<dbReference type="GO" id="GO:0004674">
    <property type="term" value="F:protein serine/threonine kinase activity"/>
    <property type="evidence" value="ECO:0007669"/>
    <property type="project" value="UniProtKB-KW"/>
</dbReference>
<evidence type="ECO:0000259" key="9">
    <source>
        <dbReference type="PROSITE" id="PS50011"/>
    </source>
</evidence>
<feature type="compositionally biased region" description="Basic and acidic residues" evidence="7">
    <location>
        <begin position="99"/>
        <end position="122"/>
    </location>
</feature>
<keyword evidence="8" id="KW-1133">Transmembrane helix</keyword>
<dbReference type="PROSITE" id="PS50011">
    <property type="entry name" value="PROTEIN_KINASE_DOM"/>
    <property type="match status" value="1"/>
</dbReference>
<gene>
    <name evidence="10" type="ORF">GSTUM_00000259001</name>
</gene>
<dbReference type="SMART" id="SM00220">
    <property type="entry name" value="S_TKc"/>
    <property type="match status" value="1"/>
</dbReference>
<evidence type="ECO:0000256" key="6">
    <source>
        <dbReference type="ARBA" id="ARBA00022840"/>
    </source>
</evidence>
<dbReference type="OMA" id="DSPYICP"/>
<reference evidence="10 11" key="1">
    <citation type="journal article" date="2010" name="Nature">
        <title>Perigord black truffle genome uncovers evolutionary origins and mechanisms of symbiosis.</title>
        <authorList>
            <person name="Martin F."/>
            <person name="Kohler A."/>
            <person name="Murat C."/>
            <person name="Balestrini R."/>
            <person name="Coutinho P.M."/>
            <person name="Jaillon O."/>
            <person name="Montanini B."/>
            <person name="Morin E."/>
            <person name="Noel B."/>
            <person name="Percudani R."/>
            <person name="Porcel B."/>
            <person name="Rubini A."/>
            <person name="Amicucci A."/>
            <person name="Amselem J."/>
            <person name="Anthouard V."/>
            <person name="Arcioni S."/>
            <person name="Artiguenave F."/>
            <person name="Aury J.M."/>
            <person name="Ballario P."/>
            <person name="Bolchi A."/>
            <person name="Brenna A."/>
            <person name="Brun A."/>
            <person name="Buee M."/>
            <person name="Cantarel B."/>
            <person name="Chevalier G."/>
            <person name="Couloux A."/>
            <person name="Da Silva C."/>
            <person name="Denoeud F."/>
            <person name="Duplessis S."/>
            <person name="Ghignone S."/>
            <person name="Hilselberger B."/>
            <person name="Iotti M."/>
            <person name="Marcais B."/>
            <person name="Mello A."/>
            <person name="Miranda M."/>
            <person name="Pacioni G."/>
            <person name="Quesneville H."/>
            <person name="Riccioni C."/>
            <person name="Ruotolo R."/>
            <person name="Splivallo R."/>
            <person name="Stocchi V."/>
            <person name="Tisserant E."/>
            <person name="Viscomi A.R."/>
            <person name="Zambonelli A."/>
            <person name="Zampieri E."/>
            <person name="Henrissat B."/>
            <person name="Lebrun M.H."/>
            <person name="Paolocci F."/>
            <person name="Bonfante P."/>
            <person name="Ottonello S."/>
            <person name="Wincker P."/>
        </authorList>
    </citation>
    <scope>NUCLEOTIDE SEQUENCE [LARGE SCALE GENOMIC DNA]</scope>
    <source>
        <strain evidence="10 11">Mel28</strain>
    </source>
</reference>
<dbReference type="GO" id="GO:0031573">
    <property type="term" value="P:mitotic intra-S DNA damage checkpoint signaling"/>
    <property type="evidence" value="ECO:0007669"/>
    <property type="project" value="EnsemblFungi"/>
</dbReference>